<protein>
    <submittedName>
        <fullName evidence="1">Uncharacterized protein</fullName>
    </submittedName>
</protein>
<keyword evidence="2" id="KW-1185">Reference proteome</keyword>
<name>A0A833RB94_9POAL</name>
<dbReference type="OrthoDB" id="686754at2759"/>
<dbReference type="EMBL" id="SWLB01000005">
    <property type="protein sequence ID" value="KAF3338222.1"/>
    <property type="molecule type" value="Genomic_DNA"/>
</dbReference>
<organism evidence="1 2">
    <name type="scientific">Carex littledalei</name>
    <dbReference type="NCBI Taxonomy" id="544730"/>
    <lineage>
        <taxon>Eukaryota</taxon>
        <taxon>Viridiplantae</taxon>
        <taxon>Streptophyta</taxon>
        <taxon>Embryophyta</taxon>
        <taxon>Tracheophyta</taxon>
        <taxon>Spermatophyta</taxon>
        <taxon>Magnoliopsida</taxon>
        <taxon>Liliopsida</taxon>
        <taxon>Poales</taxon>
        <taxon>Cyperaceae</taxon>
        <taxon>Cyperoideae</taxon>
        <taxon>Cariceae</taxon>
        <taxon>Carex</taxon>
        <taxon>Carex subgen. Euthyceras</taxon>
    </lineage>
</organism>
<proteinExistence type="predicted"/>
<comment type="caution">
    <text evidence="1">The sequence shown here is derived from an EMBL/GenBank/DDBJ whole genome shotgun (WGS) entry which is preliminary data.</text>
</comment>
<sequence>MLLGWKAQYIKRHVEMASKISGFLAIIDTWMIKKYLCASRFLEAINLLNSMELSYGDVCWVLFSTKLSVHANLIGLQYSIIFLGVVSKDVKEAVVSRGVAERQVRLKWFAKSKYFDQLYVEEQRCYLTCSLGKIAMDKEVVALLNRGPTRNVRLRIGTLPDQERKETNKLSISLA</sequence>
<dbReference type="Proteomes" id="UP000623129">
    <property type="component" value="Unassembled WGS sequence"/>
</dbReference>
<accession>A0A833RB94</accession>
<evidence type="ECO:0000313" key="1">
    <source>
        <dbReference type="EMBL" id="KAF3338222.1"/>
    </source>
</evidence>
<reference evidence="1" key="1">
    <citation type="submission" date="2020-01" db="EMBL/GenBank/DDBJ databases">
        <title>Genome sequence of Kobresia littledalei, the first chromosome-level genome in the family Cyperaceae.</title>
        <authorList>
            <person name="Qu G."/>
        </authorList>
    </citation>
    <scope>NUCLEOTIDE SEQUENCE</scope>
    <source>
        <strain evidence="1">C.B.Clarke</strain>
        <tissue evidence="1">Leaf</tissue>
    </source>
</reference>
<evidence type="ECO:0000313" key="2">
    <source>
        <dbReference type="Proteomes" id="UP000623129"/>
    </source>
</evidence>
<gene>
    <name evidence="1" type="ORF">FCM35_KLT17059</name>
</gene>
<dbReference type="AlphaFoldDB" id="A0A833RB94"/>